<dbReference type="InterPro" id="IPR003782">
    <property type="entry name" value="SCO1/SenC"/>
</dbReference>
<evidence type="ECO:0000256" key="1">
    <source>
        <dbReference type="ARBA" id="ARBA00010996"/>
    </source>
</evidence>
<comment type="caution">
    <text evidence="5">The sequence shown here is derived from an EMBL/GenBank/DDBJ whole genome shotgun (WGS) entry which is preliminary data.</text>
</comment>
<name>W9GKV3_9MICO</name>
<dbReference type="PANTHER" id="PTHR12151">
    <property type="entry name" value="ELECTRON TRANSPORT PROTIN SCO1/SENC FAMILY MEMBER"/>
    <property type="match status" value="1"/>
</dbReference>
<evidence type="ECO:0000313" key="6">
    <source>
        <dbReference type="Proteomes" id="UP000019494"/>
    </source>
</evidence>
<dbReference type="CDD" id="cd02968">
    <property type="entry name" value="SCO"/>
    <property type="match status" value="1"/>
</dbReference>
<dbReference type="GO" id="GO:0046872">
    <property type="term" value="F:metal ion binding"/>
    <property type="evidence" value="ECO:0007669"/>
    <property type="project" value="UniProtKB-KW"/>
</dbReference>
<feature type="binding site" evidence="2">
    <location>
        <position position="90"/>
    </location>
    <ligand>
        <name>Cu cation</name>
        <dbReference type="ChEBI" id="CHEBI:23378"/>
    </ligand>
</feature>
<feature type="disulfide bond" description="Redox-active" evidence="3">
    <location>
        <begin position="86"/>
        <end position="90"/>
    </location>
</feature>
<keyword evidence="4" id="KW-0732">Signal</keyword>
<accession>W9GKV3</accession>
<evidence type="ECO:0000256" key="2">
    <source>
        <dbReference type="PIRSR" id="PIRSR603782-1"/>
    </source>
</evidence>
<keyword evidence="3" id="KW-1015">Disulfide bond</keyword>
<evidence type="ECO:0000313" key="5">
    <source>
        <dbReference type="EMBL" id="EWT06896.1"/>
    </source>
</evidence>
<keyword evidence="2" id="KW-0479">Metal-binding</keyword>
<dbReference type="PANTHER" id="PTHR12151:SF25">
    <property type="entry name" value="LINALOOL DEHYDRATASE_ISOMERASE DOMAIN-CONTAINING PROTEIN"/>
    <property type="match status" value="1"/>
</dbReference>
<dbReference type="EMBL" id="AWQS01000029">
    <property type="protein sequence ID" value="EWT06896.1"/>
    <property type="molecule type" value="Genomic_DNA"/>
</dbReference>
<dbReference type="SUPFAM" id="SSF52833">
    <property type="entry name" value="Thioredoxin-like"/>
    <property type="match status" value="1"/>
</dbReference>
<sequence length="260" mass="28210">MRAPRVALAGWCVATLALALALGGCTTDVQQPPSPTAPGADVGTRLDAALPARILDLPFTTSDGRTITLRSFAGRLVAVSDAMTLCQETCPMDTATFVQTDRAEQQAGRGGDEVFLSITVDPRRDVPKQLAAYRRLYAPPPANWLALTGSQSTVDTLWNYLGVYRHRVPEPAGQIVRNWRTGVPLTYDVQHSDEVFFLDRRGHERFVLEGPPYAASQSVPATLQKFLNAQGRANLAAPAATNWTEAQARAVLDWLHTTTG</sequence>
<evidence type="ECO:0000256" key="4">
    <source>
        <dbReference type="SAM" id="SignalP"/>
    </source>
</evidence>
<evidence type="ECO:0000256" key="3">
    <source>
        <dbReference type="PIRSR" id="PIRSR603782-2"/>
    </source>
</evidence>
<protein>
    <recommendedName>
        <fullName evidence="7">Electron transporter SenC</fullName>
    </recommendedName>
</protein>
<organism evidence="5 6">
    <name type="scientific">Intrasporangium chromatireducens Q5-1</name>
    <dbReference type="NCBI Taxonomy" id="584657"/>
    <lineage>
        <taxon>Bacteria</taxon>
        <taxon>Bacillati</taxon>
        <taxon>Actinomycetota</taxon>
        <taxon>Actinomycetes</taxon>
        <taxon>Micrococcales</taxon>
        <taxon>Intrasporangiaceae</taxon>
        <taxon>Intrasporangium</taxon>
    </lineage>
</organism>
<feature type="binding site" evidence="2">
    <location>
        <position position="86"/>
    </location>
    <ligand>
        <name>Cu cation</name>
        <dbReference type="ChEBI" id="CHEBI:23378"/>
    </ligand>
</feature>
<feature type="signal peptide" evidence="4">
    <location>
        <begin position="1"/>
        <end position="19"/>
    </location>
</feature>
<proteinExistence type="inferred from homology"/>
<evidence type="ECO:0008006" key="7">
    <source>
        <dbReference type="Google" id="ProtNLM"/>
    </source>
</evidence>
<keyword evidence="6" id="KW-1185">Reference proteome</keyword>
<dbReference type="Proteomes" id="UP000019494">
    <property type="component" value="Unassembled WGS sequence"/>
</dbReference>
<feature type="chain" id="PRO_5004920395" description="Electron transporter SenC" evidence="4">
    <location>
        <begin position="20"/>
        <end position="260"/>
    </location>
</feature>
<keyword evidence="2" id="KW-0186">Copper</keyword>
<dbReference type="Pfam" id="PF02630">
    <property type="entry name" value="SCO1-SenC"/>
    <property type="match status" value="1"/>
</dbReference>
<gene>
    <name evidence="5" type="ORF">N864_14355</name>
</gene>
<dbReference type="PROSITE" id="PS51257">
    <property type="entry name" value="PROKAR_LIPOPROTEIN"/>
    <property type="match status" value="1"/>
</dbReference>
<dbReference type="AlphaFoldDB" id="W9GKV3"/>
<comment type="similarity">
    <text evidence="1">Belongs to the SCO1/2 family.</text>
</comment>
<reference evidence="6" key="1">
    <citation type="submission" date="2013-08" db="EMBL/GenBank/DDBJ databases">
        <title>Intrasporangium oryzae NRRL B-24470.</title>
        <authorList>
            <person name="Liu H."/>
            <person name="Wang G."/>
        </authorList>
    </citation>
    <scope>NUCLEOTIDE SEQUENCE [LARGE SCALE GENOMIC DNA]</scope>
    <source>
        <strain evidence="6">Q5-1</strain>
    </source>
</reference>
<dbReference type="InterPro" id="IPR036249">
    <property type="entry name" value="Thioredoxin-like_sf"/>
</dbReference>
<dbReference type="Gene3D" id="3.40.30.10">
    <property type="entry name" value="Glutaredoxin"/>
    <property type="match status" value="1"/>
</dbReference>